<dbReference type="Proteomes" id="UP000831921">
    <property type="component" value="Chromosome"/>
</dbReference>
<gene>
    <name evidence="1" type="ORF">M1K48_06465</name>
</gene>
<keyword evidence="2" id="KW-1185">Reference proteome</keyword>
<evidence type="ECO:0000313" key="2">
    <source>
        <dbReference type="Proteomes" id="UP000831921"/>
    </source>
</evidence>
<protein>
    <submittedName>
        <fullName evidence="1">Uncharacterized protein</fullName>
    </submittedName>
</protein>
<proteinExistence type="predicted"/>
<sequence>MSTQALRLSALSYDIERALSGEMGKRTPNALRVFRLRRAREALRLRFRRLFSR</sequence>
<evidence type="ECO:0000313" key="1">
    <source>
        <dbReference type="EMBL" id="UUR09248.1"/>
    </source>
</evidence>
<name>A0ABY5MY63_9SPHN</name>
<reference evidence="1 2" key="1">
    <citation type="submission" date="2022-05" db="EMBL/GenBank/DDBJ databases">
        <title>S8-45 Sphingomonas ultraviolaceadurans.</title>
        <authorList>
            <person name="Liu Y."/>
        </authorList>
    </citation>
    <scope>NUCLEOTIDE SEQUENCE [LARGE SCALE GENOMIC DNA]</scope>
    <source>
        <strain evidence="1 2">S8-45</strain>
    </source>
</reference>
<dbReference type="RefSeq" id="WP_249505017.1">
    <property type="nucleotide sequence ID" value="NZ_CP097253.1"/>
</dbReference>
<dbReference type="EMBL" id="CP097253">
    <property type="protein sequence ID" value="UUR09248.1"/>
    <property type="molecule type" value="Genomic_DNA"/>
</dbReference>
<accession>A0ABY5MY63</accession>
<organism evidence="1 2">
    <name type="scientific">Sphingomonas glaciei</name>
    <dbReference type="NCBI Taxonomy" id="2938948"/>
    <lineage>
        <taxon>Bacteria</taxon>
        <taxon>Pseudomonadati</taxon>
        <taxon>Pseudomonadota</taxon>
        <taxon>Alphaproteobacteria</taxon>
        <taxon>Sphingomonadales</taxon>
        <taxon>Sphingomonadaceae</taxon>
        <taxon>Sphingomonas</taxon>
    </lineage>
</organism>